<protein>
    <submittedName>
        <fullName evidence="1">Uncharacterized protein</fullName>
    </submittedName>
</protein>
<feature type="non-terminal residue" evidence="1">
    <location>
        <position position="1"/>
    </location>
</feature>
<evidence type="ECO:0000313" key="2">
    <source>
        <dbReference type="Proteomes" id="UP001642360"/>
    </source>
</evidence>
<dbReference type="AlphaFoldDB" id="A0ABC8UGE6"/>
<proteinExistence type="predicted"/>
<organism evidence="1 2">
    <name type="scientific">Ilex paraguariensis</name>
    <name type="common">yerba mate</name>
    <dbReference type="NCBI Taxonomy" id="185542"/>
    <lineage>
        <taxon>Eukaryota</taxon>
        <taxon>Viridiplantae</taxon>
        <taxon>Streptophyta</taxon>
        <taxon>Embryophyta</taxon>
        <taxon>Tracheophyta</taxon>
        <taxon>Spermatophyta</taxon>
        <taxon>Magnoliopsida</taxon>
        <taxon>eudicotyledons</taxon>
        <taxon>Gunneridae</taxon>
        <taxon>Pentapetalae</taxon>
        <taxon>asterids</taxon>
        <taxon>campanulids</taxon>
        <taxon>Aquifoliales</taxon>
        <taxon>Aquifoliaceae</taxon>
        <taxon>Ilex</taxon>
    </lineage>
</organism>
<gene>
    <name evidence="1" type="ORF">ILEXP_LOCUS50042</name>
</gene>
<accession>A0ABC8UGE6</accession>
<dbReference type="EMBL" id="CAUOFW020007639">
    <property type="protein sequence ID" value="CAK9180088.1"/>
    <property type="molecule type" value="Genomic_DNA"/>
</dbReference>
<dbReference type="Proteomes" id="UP001642360">
    <property type="component" value="Unassembled WGS sequence"/>
</dbReference>
<evidence type="ECO:0000313" key="1">
    <source>
        <dbReference type="EMBL" id="CAK9180088.1"/>
    </source>
</evidence>
<reference evidence="1 2" key="1">
    <citation type="submission" date="2024-02" db="EMBL/GenBank/DDBJ databases">
        <authorList>
            <person name="Vignale AGUSTIN F."/>
            <person name="Sosa J E."/>
            <person name="Modenutti C."/>
        </authorList>
    </citation>
    <scope>NUCLEOTIDE SEQUENCE [LARGE SCALE GENOMIC DNA]</scope>
</reference>
<sequence>EREAYIPIVPTVLFFQVAICSFSNHENGVAVGCYKTIYVVDPSSIGISDAHPKKASGFLMMPLYNDLLQNGVLSDELWLNMHYSQSTTVLKYILSMTGGMVKFQCITAKSLI</sequence>
<comment type="caution">
    <text evidence="1">The sequence shown here is derived from an EMBL/GenBank/DDBJ whole genome shotgun (WGS) entry which is preliminary data.</text>
</comment>
<name>A0ABC8UGE6_9AQUA</name>
<keyword evidence="2" id="KW-1185">Reference proteome</keyword>